<keyword evidence="2" id="KW-0808">Transferase</keyword>
<proteinExistence type="inferred from homology"/>
<evidence type="ECO:0000256" key="2">
    <source>
        <dbReference type="ARBA" id="ARBA00022679"/>
    </source>
</evidence>
<dbReference type="EMBL" id="QXFV01000481">
    <property type="protein sequence ID" value="KAE9036289.1"/>
    <property type="molecule type" value="Genomic_DNA"/>
</dbReference>
<evidence type="ECO:0000313" key="12">
    <source>
        <dbReference type="Proteomes" id="UP000435112"/>
    </source>
</evidence>
<organism evidence="8 12">
    <name type="scientific">Phytophthora rubi</name>
    <dbReference type="NCBI Taxonomy" id="129364"/>
    <lineage>
        <taxon>Eukaryota</taxon>
        <taxon>Sar</taxon>
        <taxon>Stramenopiles</taxon>
        <taxon>Oomycota</taxon>
        <taxon>Peronosporomycetes</taxon>
        <taxon>Peronosporales</taxon>
        <taxon>Peronosporaceae</taxon>
        <taxon>Phytophthora</taxon>
    </lineage>
</organism>
<dbReference type="InterPro" id="IPR044571">
    <property type="entry name" value="P4KG1-8"/>
</dbReference>
<dbReference type="PANTHER" id="PTHR45800">
    <property type="entry name" value="PHOSPHATIDYLINOSITOL 4-KINASE GAMMA"/>
    <property type="match status" value="1"/>
</dbReference>
<dbReference type="OrthoDB" id="5839at2759"/>
<evidence type="ECO:0000256" key="4">
    <source>
        <dbReference type="ARBA" id="ARBA00022777"/>
    </source>
</evidence>
<dbReference type="GO" id="GO:0016301">
    <property type="term" value="F:kinase activity"/>
    <property type="evidence" value="ECO:0007669"/>
    <property type="project" value="UniProtKB-KW"/>
</dbReference>
<evidence type="ECO:0000259" key="6">
    <source>
        <dbReference type="PROSITE" id="PS50290"/>
    </source>
</evidence>
<dbReference type="Proteomes" id="UP000434957">
    <property type="component" value="Unassembled WGS sequence"/>
</dbReference>
<comment type="similarity">
    <text evidence="1">Belongs to the PI3/PI4-kinase family. Type II PI4K subfamily.</text>
</comment>
<keyword evidence="3" id="KW-0547">Nucleotide-binding</keyword>
<evidence type="ECO:0000313" key="11">
    <source>
        <dbReference type="Proteomes" id="UP000434957"/>
    </source>
</evidence>
<evidence type="ECO:0000313" key="9">
    <source>
        <dbReference type="EMBL" id="KAE9342448.1"/>
    </source>
</evidence>
<dbReference type="AlphaFoldDB" id="A0A6A3P8E3"/>
<keyword evidence="11" id="KW-1185">Reference proteome</keyword>
<dbReference type="GO" id="GO:0005524">
    <property type="term" value="F:ATP binding"/>
    <property type="evidence" value="ECO:0007669"/>
    <property type="project" value="UniProtKB-KW"/>
</dbReference>
<name>A0A6A3P8E3_9STRA</name>
<dbReference type="PROSITE" id="PS50290">
    <property type="entry name" value="PI3_4_KINASE_3"/>
    <property type="match status" value="1"/>
</dbReference>
<dbReference type="Proteomes" id="UP000435112">
    <property type="component" value="Unassembled WGS sequence"/>
</dbReference>
<reference evidence="10 12" key="1">
    <citation type="submission" date="2018-09" db="EMBL/GenBank/DDBJ databases">
        <title>Genomic investigation of the strawberry pathogen Phytophthora fragariae indicates pathogenicity is determined by transcriptional variation in three key races.</title>
        <authorList>
            <person name="Adams T.M."/>
            <person name="Armitage A.D."/>
            <person name="Sobczyk M.K."/>
            <person name="Bates H.J."/>
            <person name="Dunwell J.M."/>
            <person name="Nellist C.F."/>
            <person name="Harrison R.J."/>
        </authorList>
    </citation>
    <scope>NUCLEOTIDE SEQUENCE [LARGE SCALE GENOMIC DNA]</scope>
    <source>
        <strain evidence="7 10">SCRP249</strain>
        <strain evidence="8 12">SCRP324</strain>
        <strain evidence="9 11">SCRP333</strain>
    </source>
</reference>
<evidence type="ECO:0000256" key="1">
    <source>
        <dbReference type="ARBA" id="ARBA00008941"/>
    </source>
</evidence>
<dbReference type="Pfam" id="PF00454">
    <property type="entry name" value="PI3_PI4_kinase"/>
    <property type="match status" value="1"/>
</dbReference>
<accession>A0A6A3P8E3</accession>
<evidence type="ECO:0000313" key="10">
    <source>
        <dbReference type="Proteomes" id="UP000429607"/>
    </source>
</evidence>
<feature type="domain" description="PI3K/PI4K catalytic" evidence="6">
    <location>
        <begin position="157"/>
        <end position="463"/>
    </location>
</feature>
<keyword evidence="5" id="KW-0067">ATP-binding</keyword>
<dbReference type="EMBL" id="QXFU01000005">
    <property type="protein sequence ID" value="KAE9048779.1"/>
    <property type="molecule type" value="Genomic_DNA"/>
</dbReference>
<dbReference type="EMBL" id="QXFT01000492">
    <property type="protein sequence ID" value="KAE9342448.1"/>
    <property type="molecule type" value="Genomic_DNA"/>
</dbReference>
<gene>
    <name evidence="7" type="ORF">PR001_g8906</name>
    <name evidence="8" type="ORF">PR002_g228</name>
    <name evidence="9" type="ORF">PR003_g9479</name>
</gene>
<dbReference type="Proteomes" id="UP000429607">
    <property type="component" value="Unassembled WGS sequence"/>
</dbReference>
<protein>
    <recommendedName>
        <fullName evidence="6">PI3K/PI4K catalytic domain-containing protein</fullName>
    </recommendedName>
</protein>
<evidence type="ECO:0000256" key="5">
    <source>
        <dbReference type="ARBA" id="ARBA00022840"/>
    </source>
</evidence>
<dbReference type="PANTHER" id="PTHR45800:SF11">
    <property type="entry name" value="PHOSPHATIDYLINOSITOL 3-KINASE-RELATED PROTEIN KINASE"/>
    <property type="match status" value="1"/>
</dbReference>
<evidence type="ECO:0000256" key="3">
    <source>
        <dbReference type="ARBA" id="ARBA00022741"/>
    </source>
</evidence>
<evidence type="ECO:0000313" key="7">
    <source>
        <dbReference type="EMBL" id="KAE9036289.1"/>
    </source>
</evidence>
<comment type="caution">
    <text evidence="8">The sequence shown here is derived from an EMBL/GenBank/DDBJ whole genome shotgun (WGS) entry which is preliminary data.</text>
</comment>
<evidence type="ECO:0000313" key="8">
    <source>
        <dbReference type="EMBL" id="KAE9048779.1"/>
    </source>
</evidence>
<dbReference type="InterPro" id="IPR000403">
    <property type="entry name" value="PI3/4_kinase_cat_dom"/>
</dbReference>
<sequence length="519" mass="56298">MVAAPHSPLQLPSPELLQLQAPSITSRASACRLSASAEVVASIMQSLNITAAHRSATVSAYQPTRGKTVLQPGAFNQSKPSQLTPDPHVQKNPSDIVSPLDLQSLVKELPDTVDNTRNKQPAISIEVLKPSTRTGSREYAVEMALLANQVHTGLQARVAPVPIEDCTGGVYYLRTKNRRLTAVFKPADEEAYAPNNPKHFHKPEQSSGISAMRQGISAGDAAVREVAAYLLDHQRFAKVPTTMLASVFHPDFHYQASESPHRKTGALQAYIPHRDTADDVGTALFSTADVQAIAILDIRLANQDRHGGNILVVEPATTVTQTGSVVMTKSQAGKKVSLVPIDHGACLPRVSALSETSFMWVLWPQAKQPFSSAALQYIAALDAYHDLQLLEDNLPADYQLEREAALTLLVCTMVLKFCALELDMTAYDIGTLMCRQGTASQQETNPSVLELLVSATVRDPAVLKSEAFLKLQEKQKTSQKMAATSFGSSVSSSGKAWTNYVATFMSTFRRELVARLATK</sequence>
<keyword evidence="4" id="KW-0418">Kinase</keyword>